<dbReference type="EMBL" id="SOZE01000029">
    <property type="protein sequence ID" value="TFF34561.1"/>
    <property type="molecule type" value="Genomic_DNA"/>
</dbReference>
<comment type="caution">
    <text evidence="1">The sequence shown here is derived from an EMBL/GenBank/DDBJ whole genome shotgun (WGS) entry which is preliminary data.</text>
</comment>
<sequence>MNEKYLNRVLIYLHREMPKYKNDLLLKTAQFVFILPAGMVFQPYYEDVHTAVSTCTGRIRKREMDLDFKVWSPNQERDFKILK</sequence>
<organism evidence="1 2">
    <name type="scientific">Mucilaginibacter psychrotolerans</name>
    <dbReference type="NCBI Taxonomy" id="1524096"/>
    <lineage>
        <taxon>Bacteria</taxon>
        <taxon>Pseudomonadati</taxon>
        <taxon>Bacteroidota</taxon>
        <taxon>Sphingobacteriia</taxon>
        <taxon>Sphingobacteriales</taxon>
        <taxon>Sphingobacteriaceae</taxon>
        <taxon>Mucilaginibacter</taxon>
    </lineage>
</organism>
<dbReference type="AlphaFoldDB" id="A0A4Y8S7G9"/>
<accession>A0A4Y8S7G9</accession>
<proteinExistence type="predicted"/>
<dbReference type="Proteomes" id="UP000297540">
    <property type="component" value="Unassembled WGS sequence"/>
</dbReference>
<name>A0A4Y8S7G9_9SPHI</name>
<dbReference type="RefSeq" id="WP_133234697.1">
    <property type="nucleotide sequence ID" value="NZ_SOZE01000029.1"/>
</dbReference>
<keyword evidence="2" id="KW-1185">Reference proteome</keyword>
<evidence type="ECO:0000313" key="2">
    <source>
        <dbReference type="Proteomes" id="UP000297540"/>
    </source>
</evidence>
<reference evidence="1 2" key="1">
    <citation type="journal article" date="2017" name="Int. J. Syst. Evol. Microbiol.">
        <title>Mucilaginibacterpsychrotolerans sp. nov., isolated from peatlands.</title>
        <authorList>
            <person name="Deng Y."/>
            <person name="Shen L."/>
            <person name="Xu B."/>
            <person name="Liu Y."/>
            <person name="Gu Z."/>
            <person name="Liu H."/>
            <person name="Zhou Y."/>
        </authorList>
    </citation>
    <scope>NUCLEOTIDE SEQUENCE [LARGE SCALE GENOMIC DNA]</scope>
    <source>
        <strain evidence="1 2">NH7-4</strain>
    </source>
</reference>
<protein>
    <submittedName>
        <fullName evidence="1">Uncharacterized protein</fullName>
    </submittedName>
</protein>
<gene>
    <name evidence="1" type="ORF">E2R66_21675</name>
</gene>
<dbReference type="OrthoDB" id="798960at2"/>
<evidence type="ECO:0000313" key="1">
    <source>
        <dbReference type="EMBL" id="TFF34561.1"/>
    </source>
</evidence>